<dbReference type="InterPro" id="IPR009594">
    <property type="entry name" value="Tscrpt_reg_HTH_AraC_N"/>
</dbReference>
<gene>
    <name evidence="4" type="ORF">K8W16_00215</name>
</gene>
<dbReference type="PROSITE" id="PS01124">
    <property type="entry name" value="HTH_ARAC_FAMILY_2"/>
    <property type="match status" value="1"/>
</dbReference>
<feature type="domain" description="HTH araC/xylS-type" evidence="3">
    <location>
        <begin position="200"/>
        <end position="298"/>
    </location>
</feature>
<organism evidence="4 5">
    <name type="scientific">Mailhella massiliensis</name>
    <dbReference type="NCBI Taxonomy" id="1903261"/>
    <lineage>
        <taxon>Bacteria</taxon>
        <taxon>Pseudomonadati</taxon>
        <taxon>Thermodesulfobacteriota</taxon>
        <taxon>Desulfovibrionia</taxon>
        <taxon>Desulfovibrionales</taxon>
        <taxon>Desulfovibrionaceae</taxon>
        <taxon>Mailhella</taxon>
    </lineage>
</organism>
<sequence length="302" mass="33258">MEGAFSELEYGYALLKKRLMELMPRPGRYASGLAGVTLFRGEEAARLESAFCPPSVGVVVQGFEEAVMGAETHACGRGLYLLNCAGMPCSFLVREAGEKIPFLSMALELRAPLLFQLMAELPGKGGLLPPPSESALRTARMTPELLCAFLRLVDAAGDADKAKVLAPMIVREIHFYLLIGPLGSCLRNFYTPGTPAAQIAQATVYMRAHCGERLRMESLARLANMAESTFSRNFRKVTSLSPLQFHKRLKLHEARRLMILEKCSAATACTAVGYESRQQFTREYKRLFGRPPMRDIMEGGGV</sequence>
<protein>
    <submittedName>
        <fullName evidence="4">AraC family transcriptional regulator</fullName>
    </submittedName>
</protein>
<dbReference type="AlphaFoldDB" id="A0A921DRJ1"/>
<dbReference type="RefSeq" id="WP_304120128.1">
    <property type="nucleotide sequence ID" value="NZ_DYZA01000004.1"/>
</dbReference>
<dbReference type="EMBL" id="DYZA01000004">
    <property type="protein sequence ID" value="HJD96062.1"/>
    <property type="molecule type" value="Genomic_DNA"/>
</dbReference>
<dbReference type="Gene3D" id="1.10.10.60">
    <property type="entry name" value="Homeodomain-like"/>
    <property type="match status" value="1"/>
</dbReference>
<evidence type="ECO:0000256" key="2">
    <source>
        <dbReference type="ARBA" id="ARBA00023163"/>
    </source>
</evidence>
<evidence type="ECO:0000313" key="5">
    <source>
        <dbReference type="Proteomes" id="UP000698963"/>
    </source>
</evidence>
<name>A0A921DRJ1_9BACT</name>
<evidence type="ECO:0000259" key="3">
    <source>
        <dbReference type="PROSITE" id="PS01124"/>
    </source>
</evidence>
<dbReference type="Proteomes" id="UP000698963">
    <property type="component" value="Unassembled WGS sequence"/>
</dbReference>
<dbReference type="GO" id="GO:0043565">
    <property type="term" value="F:sequence-specific DNA binding"/>
    <property type="evidence" value="ECO:0007669"/>
    <property type="project" value="InterPro"/>
</dbReference>
<dbReference type="InterPro" id="IPR009057">
    <property type="entry name" value="Homeodomain-like_sf"/>
</dbReference>
<dbReference type="SUPFAM" id="SSF46689">
    <property type="entry name" value="Homeodomain-like"/>
    <property type="match status" value="2"/>
</dbReference>
<proteinExistence type="predicted"/>
<evidence type="ECO:0000313" key="4">
    <source>
        <dbReference type="EMBL" id="HJD96062.1"/>
    </source>
</evidence>
<accession>A0A921DRJ1</accession>
<dbReference type="InterPro" id="IPR018060">
    <property type="entry name" value="HTH_AraC"/>
</dbReference>
<keyword evidence="2" id="KW-0804">Transcription</keyword>
<dbReference type="Pfam" id="PF12833">
    <property type="entry name" value="HTH_18"/>
    <property type="match status" value="1"/>
</dbReference>
<reference evidence="4" key="2">
    <citation type="submission" date="2021-09" db="EMBL/GenBank/DDBJ databases">
        <authorList>
            <person name="Gilroy R."/>
        </authorList>
    </citation>
    <scope>NUCLEOTIDE SEQUENCE</scope>
    <source>
        <strain evidence="4">ChiGjej2B2-19336</strain>
    </source>
</reference>
<dbReference type="PANTHER" id="PTHR43436">
    <property type="entry name" value="ARAC-FAMILY TRANSCRIPTIONAL REGULATOR"/>
    <property type="match status" value="1"/>
</dbReference>
<dbReference type="GO" id="GO:0003700">
    <property type="term" value="F:DNA-binding transcription factor activity"/>
    <property type="evidence" value="ECO:0007669"/>
    <property type="project" value="InterPro"/>
</dbReference>
<comment type="caution">
    <text evidence="4">The sequence shown here is derived from an EMBL/GenBank/DDBJ whole genome shotgun (WGS) entry which is preliminary data.</text>
</comment>
<dbReference type="SMART" id="SM00342">
    <property type="entry name" value="HTH_ARAC"/>
    <property type="match status" value="1"/>
</dbReference>
<dbReference type="Pfam" id="PF06719">
    <property type="entry name" value="AraC_N"/>
    <property type="match status" value="1"/>
</dbReference>
<reference evidence="4" key="1">
    <citation type="journal article" date="2021" name="PeerJ">
        <title>Extensive microbial diversity within the chicken gut microbiome revealed by metagenomics and culture.</title>
        <authorList>
            <person name="Gilroy R."/>
            <person name="Ravi A."/>
            <person name="Getino M."/>
            <person name="Pursley I."/>
            <person name="Horton D.L."/>
            <person name="Alikhan N.F."/>
            <person name="Baker D."/>
            <person name="Gharbi K."/>
            <person name="Hall N."/>
            <person name="Watson M."/>
            <person name="Adriaenssens E.M."/>
            <person name="Foster-Nyarko E."/>
            <person name="Jarju S."/>
            <person name="Secka A."/>
            <person name="Antonio M."/>
            <person name="Oren A."/>
            <person name="Chaudhuri R.R."/>
            <person name="La Ragione R."/>
            <person name="Hildebrand F."/>
            <person name="Pallen M.J."/>
        </authorList>
    </citation>
    <scope>NUCLEOTIDE SEQUENCE</scope>
    <source>
        <strain evidence="4">ChiGjej2B2-19336</strain>
    </source>
</reference>
<dbReference type="PANTHER" id="PTHR43436:SF1">
    <property type="entry name" value="TRANSCRIPTIONAL REGULATORY PROTEIN"/>
    <property type="match status" value="1"/>
</dbReference>
<keyword evidence="1" id="KW-0805">Transcription regulation</keyword>
<evidence type="ECO:0000256" key="1">
    <source>
        <dbReference type="ARBA" id="ARBA00023015"/>
    </source>
</evidence>